<feature type="region of interest" description="Disordered" evidence="1">
    <location>
        <begin position="44"/>
        <end position="77"/>
    </location>
</feature>
<sequence>MSSAWAGTGIARKCQCGVLGINADLWTADSDVAENTVPLPIREEATIRLAKTPHKRDDPRQGGRRRRSSCISPGGSG</sequence>
<name>A0A7I7U294_MYCPF</name>
<dbReference type="Proteomes" id="UP000466554">
    <property type="component" value="Chromosome"/>
</dbReference>
<dbReference type="AlphaFoldDB" id="A0A7I7U294"/>
<organism evidence="2 3">
    <name type="scientific">Mycolicibacterium parafortuitum</name>
    <name type="common">Mycobacterium parafortuitum</name>
    <dbReference type="NCBI Taxonomy" id="39692"/>
    <lineage>
        <taxon>Bacteria</taxon>
        <taxon>Bacillati</taxon>
        <taxon>Actinomycetota</taxon>
        <taxon>Actinomycetes</taxon>
        <taxon>Mycobacteriales</taxon>
        <taxon>Mycobacteriaceae</taxon>
        <taxon>Mycolicibacterium</taxon>
    </lineage>
</organism>
<evidence type="ECO:0000313" key="3">
    <source>
        <dbReference type="Proteomes" id="UP000466554"/>
    </source>
</evidence>
<proteinExistence type="predicted"/>
<evidence type="ECO:0000256" key="1">
    <source>
        <dbReference type="SAM" id="MobiDB-lite"/>
    </source>
</evidence>
<reference evidence="2 3" key="1">
    <citation type="journal article" date="2019" name="Emerg. Microbes Infect.">
        <title>Comprehensive subspecies identification of 175 nontuberculous mycobacteria species based on 7547 genomic profiles.</title>
        <authorList>
            <person name="Matsumoto Y."/>
            <person name="Kinjo T."/>
            <person name="Motooka D."/>
            <person name="Nabeya D."/>
            <person name="Jung N."/>
            <person name="Uechi K."/>
            <person name="Horii T."/>
            <person name="Iida T."/>
            <person name="Fujita J."/>
            <person name="Nakamura S."/>
        </authorList>
    </citation>
    <scope>NUCLEOTIDE SEQUENCE [LARGE SCALE GENOMIC DNA]</scope>
    <source>
        <strain evidence="2 3">JCM 6367</strain>
    </source>
</reference>
<gene>
    <name evidence="2" type="ORF">MPRF_19640</name>
</gene>
<evidence type="ECO:0000313" key="2">
    <source>
        <dbReference type="EMBL" id="BBY75065.1"/>
    </source>
</evidence>
<accession>A0A7I7U294</accession>
<protein>
    <submittedName>
        <fullName evidence="2">Uncharacterized protein</fullName>
    </submittedName>
</protein>
<dbReference type="EMBL" id="AP022598">
    <property type="protein sequence ID" value="BBY75065.1"/>
    <property type="molecule type" value="Genomic_DNA"/>
</dbReference>